<dbReference type="PROSITE" id="PS00622">
    <property type="entry name" value="HTH_LUXR_1"/>
    <property type="match status" value="1"/>
</dbReference>
<proteinExistence type="predicted"/>
<dbReference type="SMART" id="SM00421">
    <property type="entry name" value="HTH_LUXR"/>
    <property type="match status" value="1"/>
</dbReference>
<feature type="domain" description="HTH luxR-type" evidence="3">
    <location>
        <begin position="134"/>
        <end position="199"/>
    </location>
</feature>
<dbReference type="GO" id="GO:0000160">
    <property type="term" value="P:phosphorelay signal transduction system"/>
    <property type="evidence" value="ECO:0007669"/>
    <property type="project" value="InterPro"/>
</dbReference>
<dbReference type="CDD" id="cd06170">
    <property type="entry name" value="LuxR_C_like"/>
    <property type="match status" value="1"/>
</dbReference>
<dbReference type="AlphaFoldDB" id="A0A1N7NQC4"/>
<evidence type="ECO:0000259" key="4">
    <source>
        <dbReference type="PROSITE" id="PS50110"/>
    </source>
</evidence>
<sequence length="202" mass="21450">MSTPVYLVDDDAAVRDGLCLLLSTVGMRVTAFPGPEAFLQALPALEPGCLILDIRMPVISGLKLQERLIGAGTRWPTVVITGHGDIEACRKAFRNGAIDFLSKPVDEQDLIDAIQKGQTALADAMARAAERAETRALIAALTPRECEVLSLVARGFATRDIAAALEVSSRTVESHRAAIGAKLGTSSAAEMTRLWIEAEAAP</sequence>
<dbReference type="GO" id="GO:0006355">
    <property type="term" value="P:regulation of DNA-templated transcription"/>
    <property type="evidence" value="ECO:0007669"/>
    <property type="project" value="InterPro"/>
</dbReference>
<evidence type="ECO:0000256" key="2">
    <source>
        <dbReference type="PROSITE-ProRule" id="PRU00169"/>
    </source>
</evidence>
<dbReference type="OrthoDB" id="9782655at2"/>
<dbReference type="InterPro" id="IPR000792">
    <property type="entry name" value="Tscrpt_reg_LuxR_C"/>
</dbReference>
<organism evidence="5 6">
    <name type="scientific">Roseivivax lentus</name>
    <dbReference type="NCBI Taxonomy" id="633194"/>
    <lineage>
        <taxon>Bacteria</taxon>
        <taxon>Pseudomonadati</taxon>
        <taxon>Pseudomonadota</taxon>
        <taxon>Alphaproteobacteria</taxon>
        <taxon>Rhodobacterales</taxon>
        <taxon>Roseobacteraceae</taxon>
        <taxon>Roseivivax</taxon>
    </lineage>
</organism>
<evidence type="ECO:0000259" key="3">
    <source>
        <dbReference type="PROSITE" id="PS50043"/>
    </source>
</evidence>
<dbReference type="InterPro" id="IPR011006">
    <property type="entry name" value="CheY-like_superfamily"/>
</dbReference>
<evidence type="ECO:0000313" key="6">
    <source>
        <dbReference type="Proteomes" id="UP000186684"/>
    </source>
</evidence>
<dbReference type="STRING" id="633194.SAMN05421759_109116"/>
<dbReference type="PRINTS" id="PR00038">
    <property type="entry name" value="HTHLUXR"/>
</dbReference>
<dbReference type="Pfam" id="PF00072">
    <property type="entry name" value="Response_reg"/>
    <property type="match status" value="1"/>
</dbReference>
<dbReference type="Gene3D" id="1.10.10.10">
    <property type="entry name" value="Winged helix-like DNA-binding domain superfamily/Winged helix DNA-binding domain"/>
    <property type="match status" value="1"/>
</dbReference>
<dbReference type="PROSITE" id="PS50110">
    <property type="entry name" value="RESPONSE_REGULATORY"/>
    <property type="match status" value="1"/>
</dbReference>
<dbReference type="InterPro" id="IPR039420">
    <property type="entry name" value="WalR-like"/>
</dbReference>
<name>A0A1N7NQC4_9RHOB</name>
<dbReference type="PROSITE" id="PS50043">
    <property type="entry name" value="HTH_LUXR_2"/>
    <property type="match status" value="1"/>
</dbReference>
<feature type="domain" description="Response regulatory" evidence="4">
    <location>
        <begin position="4"/>
        <end position="118"/>
    </location>
</feature>
<dbReference type="Gene3D" id="3.40.50.2300">
    <property type="match status" value="1"/>
</dbReference>
<keyword evidence="1" id="KW-0238">DNA-binding</keyword>
<dbReference type="RefSeq" id="WP_076448969.1">
    <property type="nucleotide sequence ID" value="NZ_FTOQ01000009.1"/>
</dbReference>
<dbReference type="SUPFAM" id="SSF52172">
    <property type="entry name" value="CheY-like"/>
    <property type="match status" value="1"/>
</dbReference>
<keyword evidence="6" id="KW-1185">Reference proteome</keyword>
<feature type="modified residue" description="4-aspartylphosphate" evidence="2">
    <location>
        <position position="53"/>
    </location>
</feature>
<dbReference type="InterPro" id="IPR036388">
    <property type="entry name" value="WH-like_DNA-bd_sf"/>
</dbReference>
<accession>A0A1N7NQC4</accession>
<reference evidence="6" key="1">
    <citation type="submission" date="2017-01" db="EMBL/GenBank/DDBJ databases">
        <authorList>
            <person name="Varghese N."/>
            <person name="Submissions S."/>
        </authorList>
    </citation>
    <scope>NUCLEOTIDE SEQUENCE [LARGE SCALE GENOMIC DNA]</scope>
    <source>
        <strain evidence="6">DSM 29430</strain>
    </source>
</reference>
<dbReference type="GO" id="GO:0003677">
    <property type="term" value="F:DNA binding"/>
    <property type="evidence" value="ECO:0007669"/>
    <property type="project" value="UniProtKB-KW"/>
</dbReference>
<dbReference type="SMART" id="SM00448">
    <property type="entry name" value="REC"/>
    <property type="match status" value="1"/>
</dbReference>
<dbReference type="Pfam" id="PF00196">
    <property type="entry name" value="GerE"/>
    <property type="match status" value="1"/>
</dbReference>
<dbReference type="PANTHER" id="PTHR43214:SF44">
    <property type="entry name" value="TWO-COMPONENT RESPONSE REGULATOR"/>
    <property type="match status" value="1"/>
</dbReference>
<keyword evidence="2" id="KW-0597">Phosphoprotein</keyword>
<dbReference type="InterPro" id="IPR001789">
    <property type="entry name" value="Sig_transdc_resp-reg_receiver"/>
</dbReference>
<evidence type="ECO:0000313" key="5">
    <source>
        <dbReference type="EMBL" id="SIT00482.1"/>
    </source>
</evidence>
<evidence type="ECO:0000256" key="1">
    <source>
        <dbReference type="ARBA" id="ARBA00023125"/>
    </source>
</evidence>
<gene>
    <name evidence="5" type="ORF">SAMN05421759_109116</name>
</gene>
<protein>
    <submittedName>
        <fullName evidence="5">Two component transcriptional regulator, LuxR family</fullName>
    </submittedName>
</protein>
<dbReference type="PANTHER" id="PTHR43214">
    <property type="entry name" value="TWO-COMPONENT RESPONSE REGULATOR"/>
    <property type="match status" value="1"/>
</dbReference>
<dbReference type="EMBL" id="FTOQ01000009">
    <property type="protein sequence ID" value="SIT00482.1"/>
    <property type="molecule type" value="Genomic_DNA"/>
</dbReference>
<dbReference type="Proteomes" id="UP000186684">
    <property type="component" value="Unassembled WGS sequence"/>
</dbReference>